<accession>A0A1J1IA02</accession>
<protein>
    <submittedName>
        <fullName evidence="1">CLUMA_CG008781, isoform A</fullName>
    </submittedName>
</protein>
<organism evidence="1 2">
    <name type="scientific">Clunio marinus</name>
    <dbReference type="NCBI Taxonomy" id="568069"/>
    <lineage>
        <taxon>Eukaryota</taxon>
        <taxon>Metazoa</taxon>
        <taxon>Ecdysozoa</taxon>
        <taxon>Arthropoda</taxon>
        <taxon>Hexapoda</taxon>
        <taxon>Insecta</taxon>
        <taxon>Pterygota</taxon>
        <taxon>Neoptera</taxon>
        <taxon>Endopterygota</taxon>
        <taxon>Diptera</taxon>
        <taxon>Nematocera</taxon>
        <taxon>Chironomoidea</taxon>
        <taxon>Chironomidae</taxon>
        <taxon>Clunio</taxon>
    </lineage>
</organism>
<dbReference type="EMBL" id="CVRI01000041">
    <property type="protein sequence ID" value="CRK95249.1"/>
    <property type="molecule type" value="Genomic_DNA"/>
</dbReference>
<dbReference type="AlphaFoldDB" id="A0A1J1IA02"/>
<reference evidence="1 2" key="1">
    <citation type="submission" date="2015-04" db="EMBL/GenBank/DDBJ databases">
        <authorList>
            <person name="Syromyatnikov M.Y."/>
            <person name="Popov V.N."/>
        </authorList>
    </citation>
    <scope>NUCLEOTIDE SEQUENCE [LARGE SCALE GENOMIC DNA]</scope>
</reference>
<name>A0A1J1IA02_9DIPT</name>
<keyword evidence="2" id="KW-1185">Reference proteome</keyword>
<proteinExistence type="predicted"/>
<sequence length="87" mass="9864">MSTTEAFLCYFLFKPRPSNLNELFIQNSKAVEQNTKKKSSGRPPTNVHSYSLSLRKEAMLGVALVMKKKLSLFVLLYSACFCLCHDV</sequence>
<evidence type="ECO:0000313" key="2">
    <source>
        <dbReference type="Proteomes" id="UP000183832"/>
    </source>
</evidence>
<dbReference type="Proteomes" id="UP000183832">
    <property type="component" value="Unassembled WGS sequence"/>
</dbReference>
<gene>
    <name evidence="1" type="ORF">CLUMA_CG008781</name>
</gene>
<evidence type="ECO:0000313" key="1">
    <source>
        <dbReference type="EMBL" id="CRK95249.1"/>
    </source>
</evidence>